<dbReference type="Proteomes" id="UP000439983">
    <property type="component" value="Unassembled WGS sequence"/>
</dbReference>
<dbReference type="OrthoDB" id="8448751at2"/>
<gene>
    <name evidence="1" type="ORF">GHK62_27925</name>
</gene>
<reference evidence="1 2" key="1">
    <citation type="journal article" date="2013" name="Genome Biol.">
        <title>Comparative genomics of the core and accessory genomes of 48 Sinorhizobium strains comprising five genospecies.</title>
        <authorList>
            <person name="Sugawara M."/>
            <person name="Epstein B."/>
            <person name="Badgley B.D."/>
            <person name="Unno T."/>
            <person name="Xu L."/>
            <person name="Reese J."/>
            <person name="Gyaneshwar P."/>
            <person name="Denny R."/>
            <person name="Mudge J."/>
            <person name="Bharti A.K."/>
            <person name="Farmer A.D."/>
            <person name="May G.D."/>
            <person name="Woodward J.E."/>
            <person name="Medigue C."/>
            <person name="Vallenet D."/>
            <person name="Lajus A."/>
            <person name="Rouy Z."/>
            <person name="Martinez-Vaz B."/>
            <person name="Tiffin P."/>
            <person name="Young N.D."/>
            <person name="Sadowsky M.J."/>
        </authorList>
    </citation>
    <scope>NUCLEOTIDE SEQUENCE [LARGE SCALE GENOMIC DNA]</scope>
    <source>
        <strain evidence="1 2">USDA4894</strain>
    </source>
</reference>
<dbReference type="EMBL" id="WITC01000120">
    <property type="protein sequence ID" value="MQX18418.1"/>
    <property type="molecule type" value="Genomic_DNA"/>
</dbReference>
<evidence type="ECO:0000313" key="2">
    <source>
        <dbReference type="Proteomes" id="UP000439983"/>
    </source>
</evidence>
<sequence length="205" mass="23385">MHHNRIFAIDESYKALVDSFSAEVQLPVHVNQVLAWIRENTDHKNIALHGVDRGSKSFRGAFRRRAINTGGVYSQEYDIYTDIFYGLDLEDDWKRLVIVKEVIHVFDANGSCVDTPEKLARLIPSIITNQLSGSPFEPALNDHFGPFRAMAVLLPAPLRQRMKESIDNGSRTIEEVAAFCHLPLPYVDIWINYAHQIEPLLFEIP</sequence>
<comment type="caution">
    <text evidence="1">The sequence shown here is derived from an EMBL/GenBank/DDBJ whole genome shotgun (WGS) entry which is preliminary data.</text>
</comment>
<keyword evidence="2" id="KW-1185">Reference proteome</keyword>
<dbReference type="RefSeq" id="WP_153442188.1">
    <property type="nucleotide sequence ID" value="NZ_JACIGA010000003.1"/>
</dbReference>
<proteinExistence type="predicted"/>
<dbReference type="AlphaFoldDB" id="A0A6N7LMF8"/>
<accession>A0A6N7LMF8</accession>
<organism evidence="1 2">
    <name type="scientific">Sinorhizobium terangae</name>
    <dbReference type="NCBI Taxonomy" id="110322"/>
    <lineage>
        <taxon>Bacteria</taxon>
        <taxon>Pseudomonadati</taxon>
        <taxon>Pseudomonadota</taxon>
        <taxon>Alphaproteobacteria</taxon>
        <taxon>Hyphomicrobiales</taxon>
        <taxon>Rhizobiaceae</taxon>
        <taxon>Sinorhizobium/Ensifer group</taxon>
        <taxon>Sinorhizobium</taxon>
    </lineage>
</organism>
<name>A0A6N7LMF8_SINTE</name>
<evidence type="ECO:0000313" key="1">
    <source>
        <dbReference type="EMBL" id="MQX18418.1"/>
    </source>
</evidence>
<protein>
    <submittedName>
        <fullName evidence="1">Uncharacterized protein</fullName>
    </submittedName>
</protein>